<dbReference type="PANTHER" id="PTHR44147:SF2">
    <property type="entry name" value="DEHYDROGENASE_REDUCTASE SDR FAMILY MEMBER 1"/>
    <property type="match status" value="1"/>
</dbReference>
<dbReference type="EMBL" id="JELX01003679">
    <property type="protein sequence ID" value="KYF51591.1"/>
    <property type="molecule type" value="Genomic_DNA"/>
</dbReference>
<evidence type="ECO:0000313" key="2">
    <source>
        <dbReference type="Proteomes" id="UP000075604"/>
    </source>
</evidence>
<organism evidence="1 2">
    <name type="scientific">Sorangium cellulosum</name>
    <name type="common">Polyangium cellulosum</name>
    <dbReference type="NCBI Taxonomy" id="56"/>
    <lineage>
        <taxon>Bacteria</taxon>
        <taxon>Pseudomonadati</taxon>
        <taxon>Myxococcota</taxon>
        <taxon>Polyangia</taxon>
        <taxon>Polyangiales</taxon>
        <taxon>Polyangiaceae</taxon>
        <taxon>Sorangium</taxon>
    </lineage>
</organism>
<evidence type="ECO:0000313" key="1">
    <source>
        <dbReference type="EMBL" id="KYF51591.1"/>
    </source>
</evidence>
<protein>
    <submittedName>
        <fullName evidence="1">Short-chain dehydrogenase</fullName>
    </submittedName>
</protein>
<dbReference type="SUPFAM" id="SSF51735">
    <property type="entry name" value="NAD(P)-binding Rossmann-fold domains"/>
    <property type="match status" value="1"/>
</dbReference>
<reference evidence="1 2" key="1">
    <citation type="submission" date="2014-02" db="EMBL/GenBank/DDBJ databases">
        <title>The small core and large imbalanced accessory genome model reveals a collaborative survival strategy of Sorangium cellulosum strains in nature.</title>
        <authorList>
            <person name="Han K."/>
            <person name="Peng R."/>
            <person name="Blom J."/>
            <person name="Li Y.-Z."/>
        </authorList>
    </citation>
    <scope>NUCLEOTIDE SEQUENCE [LARGE SCALE GENOMIC DNA]</scope>
    <source>
        <strain evidence="1 2">So0157-18</strain>
    </source>
</reference>
<dbReference type="AlphaFoldDB" id="A0A150P7K2"/>
<name>A0A150P7K2_SORCE</name>
<dbReference type="Gene3D" id="3.40.50.720">
    <property type="entry name" value="NAD(P)-binding Rossmann-like Domain"/>
    <property type="match status" value="1"/>
</dbReference>
<dbReference type="PRINTS" id="PR00081">
    <property type="entry name" value="GDHRDH"/>
</dbReference>
<dbReference type="InterPro" id="IPR036291">
    <property type="entry name" value="NAD(P)-bd_dom_sf"/>
</dbReference>
<gene>
    <name evidence="1" type="ORF">BE04_24410</name>
</gene>
<sequence length="258" mass="28788">VSAAGGRGVAVQVDHTVEEQVEALCARIRRDEGRLDVLVNDVWGGDELTEFGEPFWKLSLAKGKLLLERAVTSHIITSRHAVPIMLERDRGLIVEVTDGDTFGYRGNLFYDLAKMSVIRLAFAMAWELRRHPAMTALAITPGFLRSEAMLDGFGVTEENWRDATAKDPHFIESETPFYVGRAIAALAADPNVATKSGRVFSSWDLAREYGFTDVDGRTPHWGEYFAKTFGECKKADEAAYAWWFNGPMDLAAPDWPKE</sequence>
<accession>A0A150P7K2</accession>
<dbReference type="Pfam" id="PF00106">
    <property type="entry name" value="adh_short"/>
    <property type="match status" value="1"/>
</dbReference>
<dbReference type="Proteomes" id="UP000075604">
    <property type="component" value="Unassembled WGS sequence"/>
</dbReference>
<comment type="caution">
    <text evidence="1">The sequence shown here is derived from an EMBL/GenBank/DDBJ whole genome shotgun (WGS) entry which is preliminary data.</text>
</comment>
<proteinExistence type="predicted"/>
<feature type="non-terminal residue" evidence="1">
    <location>
        <position position="1"/>
    </location>
</feature>
<dbReference type="InterPro" id="IPR002347">
    <property type="entry name" value="SDR_fam"/>
</dbReference>
<dbReference type="PANTHER" id="PTHR44147">
    <property type="entry name" value="DEHYDROGENASE/REDUCTASE SDR FAMILY MEMBER 1"/>
    <property type="match status" value="1"/>
</dbReference>